<reference evidence="7 8" key="1">
    <citation type="submission" date="2016-05" db="EMBL/GenBank/DDBJ databases">
        <title>Paenibacillus sp. 1ZS3-15 nov., isolated from the rhizosphere soil.</title>
        <authorList>
            <person name="Zhang X.X."/>
            <person name="Zhang J."/>
        </authorList>
    </citation>
    <scope>NUCLEOTIDE SEQUENCE [LARGE SCALE GENOMIC DNA]</scope>
    <source>
        <strain evidence="7 8">1ZS3-15</strain>
    </source>
</reference>
<keyword evidence="7" id="KW-0223">Dioxygenase</keyword>
<dbReference type="OrthoDB" id="9790889at2"/>
<dbReference type="InterPro" id="IPR004183">
    <property type="entry name" value="Xdiol_dOase_suB"/>
</dbReference>
<dbReference type="PANTHER" id="PTHR30096">
    <property type="entry name" value="4,5-DOPA DIOXYGENASE EXTRADIOL-LIKE PROTEIN"/>
    <property type="match status" value="1"/>
</dbReference>
<evidence type="ECO:0000259" key="6">
    <source>
        <dbReference type="Pfam" id="PF02900"/>
    </source>
</evidence>
<proteinExistence type="inferred from homology"/>
<keyword evidence="4" id="KW-0862">Zinc</keyword>
<comment type="similarity">
    <text evidence="2">Belongs to the DODA-type extradiol aromatic ring-opening dioxygenase family.</text>
</comment>
<evidence type="ECO:0000313" key="8">
    <source>
        <dbReference type="Proteomes" id="UP000078454"/>
    </source>
</evidence>
<evidence type="ECO:0000313" key="7">
    <source>
        <dbReference type="EMBL" id="OAS24337.1"/>
    </source>
</evidence>
<organism evidence="7 8">
    <name type="scientific">Paenibacillus oryzisoli</name>
    <dbReference type="NCBI Taxonomy" id="1850517"/>
    <lineage>
        <taxon>Bacteria</taxon>
        <taxon>Bacillati</taxon>
        <taxon>Bacillota</taxon>
        <taxon>Bacilli</taxon>
        <taxon>Bacillales</taxon>
        <taxon>Paenibacillaceae</taxon>
        <taxon>Paenibacillus</taxon>
    </lineage>
</organism>
<keyword evidence="3" id="KW-0479">Metal-binding</keyword>
<evidence type="ECO:0000256" key="3">
    <source>
        <dbReference type="ARBA" id="ARBA00022723"/>
    </source>
</evidence>
<protein>
    <submittedName>
        <fullName evidence="7">Dioxygenase</fullName>
    </submittedName>
</protein>
<dbReference type="Pfam" id="PF02900">
    <property type="entry name" value="LigB"/>
    <property type="match status" value="1"/>
</dbReference>
<keyword evidence="8" id="KW-1185">Reference proteome</keyword>
<dbReference type="Proteomes" id="UP000078454">
    <property type="component" value="Unassembled WGS sequence"/>
</dbReference>
<feature type="domain" description="Extradiol ring-cleavage dioxygenase class III enzyme subunit B" evidence="6">
    <location>
        <begin position="32"/>
        <end position="245"/>
    </location>
</feature>
<evidence type="ECO:0000256" key="1">
    <source>
        <dbReference type="ARBA" id="ARBA00001947"/>
    </source>
</evidence>
<dbReference type="AlphaFoldDB" id="A0A198ASR1"/>
<dbReference type="PANTHER" id="PTHR30096:SF0">
    <property type="entry name" value="4,5-DOPA DIOXYGENASE EXTRADIOL-LIKE PROTEIN"/>
    <property type="match status" value="1"/>
</dbReference>
<dbReference type="Gene3D" id="3.40.830.10">
    <property type="entry name" value="LigB-like"/>
    <property type="match status" value="1"/>
</dbReference>
<dbReference type="RefSeq" id="WP_068661585.1">
    <property type="nucleotide sequence ID" value="NZ_LYPB01000032.1"/>
</dbReference>
<dbReference type="InterPro" id="IPR014436">
    <property type="entry name" value="Extradiol_dOase_DODA"/>
</dbReference>
<gene>
    <name evidence="7" type="ORF">A8708_16430</name>
</gene>
<dbReference type="STRING" id="1850517.A8708_16430"/>
<evidence type="ECO:0000256" key="5">
    <source>
        <dbReference type="ARBA" id="ARBA00023002"/>
    </source>
</evidence>
<comment type="caution">
    <text evidence="7">The sequence shown here is derived from an EMBL/GenBank/DDBJ whole genome shotgun (WGS) entry which is preliminary data.</text>
</comment>
<accession>A0A198ASR1</accession>
<dbReference type="PIRSF" id="PIRSF006157">
    <property type="entry name" value="Doxgns_DODA"/>
    <property type="match status" value="1"/>
</dbReference>
<dbReference type="SUPFAM" id="SSF53213">
    <property type="entry name" value="LigB-like"/>
    <property type="match status" value="1"/>
</dbReference>
<dbReference type="EMBL" id="LYPB01000032">
    <property type="protein sequence ID" value="OAS24337.1"/>
    <property type="molecule type" value="Genomic_DNA"/>
</dbReference>
<dbReference type="CDD" id="cd07363">
    <property type="entry name" value="45_DOPA_Dioxygenase"/>
    <property type="match status" value="1"/>
</dbReference>
<evidence type="ECO:0000256" key="4">
    <source>
        <dbReference type="ARBA" id="ARBA00022833"/>
    </source>
</evidence>
<dbReference type="GO" id="GO:0008270">
    <property type="term" value="F:zinc ion binding"/>
    <property type="evidence" value="ECO:0007669"/>
    <property type="project" value="InterPro"/>
</dbReference>
<dbReference type="GO" id="GO:0016702">
    <property type="term" value="F:oxidoreductase activity, acting on single donors with incorporation of molecular oxygen, incorporation of two atoms of oxygen"/>
    <property type="evidence" value="ECO:0007669"/>
    <property type="project" value="UniProtKB-ARBA"/>
</dbReference>
<dbReference type="GO" id="GO:0008198">
    <property type="term" value="F:ferrous iron binding"/>
    <property type="evidence" value="ECO:0007669"/>
    <property type="project" value="InterPro"/>
</dbReference>
<comment type="cofactor">
    <cofactor evidence="1">
        <name>Zn(2+)</name>
        <dbReference type="ChEBI" id="CHEBI:29105"/>
    </cofactor>
</comment>
<sequence>MISPIFVGHGSPMMALQDTACTQFLLDYGSKLAPKAIVIFTAHWETEVLTISSTNDAYETIYDFRGFPDELFQLKYPAKGDIALAQSIAERFQAKGIPVQLDSTRGLDHGSWVPLLRMFPTPEVPVIQISVNPYLPPAEQYRIGEALRGLDQEDILIIGSGATVHNLRALNWDATEPDAWAVAFDDWLAANMQAKNLKALFNYAAEAPNAKMAVPRPEHFIPLYIAMGSGDPERPVEIIHRSYEVGSLSYLAVSF</sequence>
<name>A0A198ASR1_9BACL</name>
<keyword evidence="5" id="KW-0560">Oxidoreductase</keyword>
<evidence type="ECO:0000256" key="2">
    <source>
        <dbReference type="ARBA" id="ARBA00007581"/>
    </source>
</evidence>